<dbReference type="InterPro" id="IPR013025">
    <property type="entry name" value="Ribosomal_uL23-like"/>
</dbReference>
<evidence type="ECO:0000256" key="2">
    <source>
        <dbReference type="ARBA" id="ARBA00022980"/>
    </source>
</evidence>
<keyword evidence="2 5" id="KW-0689">Ribosomal protein</keyword>
<comment type="caution">
    <text evidence="5">The sequence shown here is derived from an EMBL/GenBank/DDBJ whole genome shotgun (WGS) entry which is preliminary data.</text>
</comment>
<keyword evidence="3" id="KW-0687">Ribonucleoprotein</keyword>
<evidence type="ECO:0000313" key="6">
    <source>
        <dbReference type="Proteomes" id="UP001266305"/>
    </source>
</evidence>
<dbReference type="Gene3D" id="3.30.70.330">
    <property type="match status" value="1"/>
</dbReference>
<dbReference type="InterPro" id="IPR005633">
    <property type="entry name" value="Ribosomal_uL23_N"/>
</dbReference>
<dbReference type="InterPro" id="IPR012677">
    <property type="entry name" value="Nucleotide-bd_a/b_plait_sf"/>
</dbReference>
<evidence type="ECO:0000259" key="4">
    <source>
        <dbReference type="Pfam" id="PF03939"/>
    </source>
</evidence>
<dbReference type="EMBL" id="JASSZA010000014">
    <property type="protein sequence ID" value="KAK2094549.1"/>
    <property type="molecule type" value="Genomic_DNA"/>
</dbReference>
<evidence type="ECO:0000256" key="3">
    <source>
        <dbReference type="ARBA" id="ARBA00023274"/>
    </source>
</evidence>
<dbReference type="SUPFAM" id="SSF54189">
    <property type="entry name" value="Ribosomal proteins S24e, L23 and L15e"/>
    <property type="match status" value="1"/>
</dbReference>
<dbReference type="PANTHER" id="PTHR11620">
    <property type="entry name" value="60S RIBOSOMAL PROTEIN L23A"/>
    <property type="match status" value="1"/>
</dbReference>
<gene>
    <name evidence="5" type="primary">RPL23A_51</name>
    <name evidence="5" type="ORF">P7K49_028287</name>
</gene>
<dbReference type="GO" id="GO:0005840">
    <property type="term" value="C:ribosome"/>
    <property type="evidence" value="ECO:0007669"/>
    <property type="project" value="UniProtKB-KW"/>
</dbReference>
<name>A0ABQ9UBU8_SAGOE</name>
<evidence type="ECO:0000313" key="5">
    <source>
        <dbReference type="EMBL" id="KAK2094549.1"/>
    </source>
</evidence>
<sequence>MAPKVKKEALAPPKAKAKVLKARKARLKGVHSNKEKIRISPTFLLAERPQENKLDHYAIIKFLLTTESHVKKIGDNNALCSLWVKANKNQIKQAVKNL</sequence>
<dbReference type="Proteomes" id="UP001266305">
    <property type="component" value="Unassembled WGS sequence"/>
</dbReference>
<accession>A0ABQ9UBU8</accession>
<comment type="similarity">
    <text evidence="1">Belongs to the universal ribosomal protein uL23 family.</text>
</comment>
<feature type="non-terminal residue" evidence="5">
    <location>
        <position position="98"/>
    </location>
</feature>
<keyword evidence="6" id="KW-1185">Reference proteome</keyword>
<reference evidence="5 6" key="1">
    <citation type="submission" date="2023-05" db="EMBL/GenBank/DDBJ databases">
        <title>B98-5 Cell Line De Novo Hybrid Assembly: An Optical Mapping Approach.</title>
        <authorList>
            <person name="Kananen K."/>
            <person name="Auerbach J.A."/>
            <person name="Kautto E."/>
            <person name="Blachly J.S."/>
        </authorList>
    </citation>
    <scope>NUCLEOTIDE SEQUENCE [LARGE SCALE GENOMIC DNA]</scope>
    <source>
        <strain evidence="5">B95-8</strain>
        <tissue evidence="5">Cell line</tissue>
    </source>
</reference>
<evidence type="ECO:0000256" key="1">
    <source>
        <dbReference type="ARBA" id="ARBA00006700"/>
    </source>
</evidence>
<protein>
    <submittedName>
        <fullName evidence="5">60S ribosomal protein L23A</fullName>
    </submittedName>
</protein>
<dbReference type="Pfam" id="PF03939">
    <property type="entry name" value="Ribosomal_L23eN"/>
    <property type="match status" value="1"/>
</dbReference>
<feature type="domain" description="Large ribosomal subunit protein uL23 N-terminal" evidence="4">
    <location>
        <begin position="15"/>
        <end position="43"/>
    </location>
</feature>
<organism evidence="5 6">
    <name type="scientific">Saguinus oedipus</name>
    <name type="common">Cotton-top tamarin</name>
    <name type="synonym">Oedipomidas oedipus</name>
    <dbReference type="NCBI Taxonomy" id="9490"/>
    <lineage>
        <taxon>Eukaryota</taxon>
        <taxon>Metazoa</taxon>
        <taxon>Chordata</taxon>
        <taxon>Craniata</taxon>
        <taxon>Vertebrata</taxon>
        <taxon>Euteleostomi</taxon>
        <taxon>Mammalia</taxon>
        <taxon>Eutheria</taxon>
        <taxon>Euarchontoglires</taxon>
        <taxon>Primates</taxon>
        <taxon>Haplorrhini</taxon>
        <taxon>Platyrrhini</taxon>
        <taxon>Cebidae</taxon>
        <taxon>Callitrichinae</taxon>
        <taxon>Saguinus</taxon>
    </lineage>
</organism>
<proteinExistence type="inferred from homology"/>
<dbReference type="InterPro" id="IPR012678">
    <property type="entry name" value="Ribosomal_uL23/eL15/eS24_sf"/>
</dbReference>